<dbReference type="EMBL" id="RBNI01001826">
    <property type="protein sequence ID" value="RUP49945.1"/>
    <property type="molecule type" value="Genomic_DNA"/>
</dbReference>
<dbReference type="GO" id="GO:0015976">
    <property type="term" value="P:carbon utilization"/>
    <property type="evidence" value="ECO:0007669"/>
    <property type="project" value="InterPro"/>
</dbReference>
<dbReference type="PANTHER" id="PTHR11002:SF76">
    <property type="entry name" value="CARBONIC ANHYDRASE"/>
    <property type="match status" value="1"/>
</dbReference>
<dbReference type="Pfam" id="PF00484">
    <property type="entry name" value="Pro_CA"/>
    <property type="match status" value="1"/>
</dbReference>
<sequence>MSSDLPTLQKFGLGAQPQSDAKIQVVTTVVEKQPRREDSTASYLSPSQLNKFDLNDVNLDSILENNRRWATTVREENSNFFTELSKKQEPKILWIGCSDSRVPANQLMQLGPGEVFVHRNIANVVSHTDLNCLSVVQYAVEVLKIEHIIVCGHYNCGGVSASMHKHQYGLIDSWLMNIKDVYRRHQGEFETIEGEHKRERRLVELNVLNSVHNLCHTTIVQNAWKQGQRLAVHGWVYELENGLINQLDICVRDTEKLEQVFRF</sequence>
<gene>
    <name evidence="1" type="ORF">BC936DRAFT_140908</name>
</gene>
<dbReference type="PANTHER" id="PTHR11002">
    <property type="entry name" value="CARBONIC ANHYDRASE"/>
    <property type="match status" value="1"/>
</dbReference>
<dbReference type="Proteomes" id="UP000268093">
    <property type="component" value="Unassembled WGS sequence"/>
</dbReference>
<dbReference type="InterPro" id="IPR001765">
    <property type="entry name" value="Carbonic_anhydrase"/>
</dbReference>
<keyword evidence="2" id="KW-1185">Reference proteome</keyword>
<dbReference type="SMART" id="SM00947">
    <property type="entry name" value="Pro_CA"/>
    <property type="match status" value="1"/>
</dbReference>
<dbReference type="GO" id="GO:0004089">
    <property type="term" value="F:carbonate dehydratase activity"/>
    <property type="evidence" value="ECO:0007669"/>
    <property type="project" value="UniProtKB-UniRule"/>
</dbReference>
<organism evidence="1 2">
    <name type="scientific">Jimgerdemannia flammicorona</name>
    <dbReference type="NCBI Taxonomy" id="994334"/>
    <lineage>
        <taxon>Eukaryota</taxon>
        <taxon>Fungi</taxon>
        <taxon>Fungi incertae sedis</taxon>
        <taxon>Mucoromycota</taxon>
        <taxon>Mucoromycotina</taxon>
        <taxon>Endogonomycetes</taxon>
        <taxon>Endogonales</taxon>
        <taxon>Endogonaceae</taxon>
        <taxon>Jimgerdemannia</taxon>
    </lineage>
</organism>
<dbReference type="CDD" id="cd00883">
    <property type="entry name" value="beta_CA_cladeA"/>
    <property type="match status" value="1"/>
</dbReference>
<name>A0A433DGP2_9FUNG</name>
<dbReference type="InterPro" id="IPR036874">
    <property type="entry name" value="Carbonic_anhydrase_sf"/>
</dbReference>
<comment type="caution">
    <text evidence="1">The sequence shown here is derived from an EMBL/GenBank/DDBJ whole genome shotgun (WGS) entry which is preliminary data.</text>
</comment>
<dbReference type="PROSITE" id="PS00704">
    <property type="entry name" value="PROK_CO2_ANHYDRASE_1"/>
    <property type="match status" value="1"/>
</dbReference>
<dbReference type="InterPro" id="IPR015892">
    <property type="entry name" value="Carbonic_anhydrase_CS"/>
</dbReference>
<dbReference type="Gene3D" id="3.40.1050.10">
    <property type="entry name" value="Carbonic anhydrase"/>
    <property type="match status" value="1"/>
</dbReference>
<evidence type="ECO:0000313" key="2">
    <source>
        <dbReference type="Proteomes" id="UP000268093"/>
    </source>
</evidence>
<dbReference type="OrthoDB" id="10248475at2759"/>
<evidence type="ECO:0000313" key="1">
    <source>
        <dbReference type="EMBL" id="RUP49945.1"/>
    </source>
</evidence>
<dbReference type="NCBIfam" id="NF007756">
    <property type="entry name" value="PRK10437.1"/>
    <property type="match status" value="1"/>
</dbReference>
<accession>A0A433DGP2</accession>
<reference evidence="1 2" key="1">
    <citation type="journal article" date="2018" name="New Phytol.">
        <title>Phylogenomics of Endogonaceae and evolution of mycorrhizas within Mucoromycota.</title>
        <authorList>
            <person name="Chang Y."/>
            <person name="Desiro A."/>
            <person name="Na H."/>
            <person name="Sandor L."/>
            <person name="Lipzen A."/>
            <person name="Clum A."/>
            <person name="Barry K."/>
            <person name="Grigoriev I.V."/>
            <person name="Martin F.M."/>
            <person name="Stajich J.E."/>
            <person name="Smith M.E."/>
            <person name="Bonito G."/>
            <person name="Spatafora J.W."/>
        </authorList>
    </citation>
    <scope>NUCLEOTIDE SEQUENCE [LARGE SCALE GENOMIC DNA]</scope>
    <source>
        <strain evidence="1 2">GMNB39</strain>
    </source>
</reference>
<dbReference type="SUPFAM" id="SSF53056">
    <property type="entry name" value="beta-carbonic anhydrase, cab"/>
    <property type="match status" value="1"/>
</dbReference>
<dbReference type="PROSITE" id="PS00705">
    <property type="entry name" value="PROK_CO2_ANHYDRASE_2"/>
    <property type="match status" value="1"/>
</dbReference>
<proteinExistence type="predicted"/>
<dbReference type="GO" id="GO:0008270">
    <property type="term" value="F:zinc ion binding"/>
    <property type="evidence" value="ECO:0007669"/>
    <property type="project" value="UniProtKB-UniRule"/>
</dbReference>
<protein>
    <submittedName>
        <fullName evidence="1">Carbonate dehydratase</fullName>
    </submittedName>
</protein>